<gene>
    <name evidence="1" type="ORF">IQ276_08335</name>
</gene>
<name>A0A8J6ZJR7_DESMC</name>
<sequence>MVEFQLKAIATEEECDRALETSCQVQKIYYTKCFKWYLREYNKNSLMHLKLQ</sequence>
<dbReference type="Proteomes" id="UP000622533">
    <property type="component" value="Unassembled WGS sequence"/>
</dbReference>
<protein>
    <submittedName>
        <fullName evidence="1">Uncharacterized protein</fullName>
    </submittedName>
</protein>
<comment type="caution">
    <text evidence="1">The sequence shown here is derived from an EMBL/GenBank/DDBJ whole genome shotgun (WGS) entry which is preliminary data.</text>
</comment>
<accession>A0A8J6ZJR7</accession>
<organism evidence="1 2">
    <name type="scientific">Desmonostoc muscorum LEGE 12446</name>
    <dbReference type="NCBI Taxonomy" id="1828758"/>
    <lineage>
        <taxon>Bacteria</taxon>
        <taxon>Bacillati</taxon>
        <taxon>Cyanobacteriota</taxon>
        <taxon>Cyanophyceae</taxon>
        <taxon>Nostocales</taxon>
        <taxon>Nostocaceae</taxon>
        <taxon>Desmonostoc</taxon>
    </lineage>
</organism>
<reference evidence="1" key="1">
    <citation type="submission" date="2020-10" db="EMBL/GenBank/DDBJ databases">
        <authorList>
            <person name="Castelo-Branco R."/>
            <person name="Eusebio N."/>
            <person name="Adriana R."/>
            <person name="Vieira A."/>
            <person name="Brugerolle De Fraissinette N."/>
            <person name="Rezende De Castro R."/>
            <person name="Schneider M.P."/>
            <person name="Vasconcelos V."/>
            <person name="Leao P.N."/>
        </authorList>
    </citation>
    <scope>NUCLEOTIDE SEQUENCE</scope>
    <source>
        <strain evidence="1">LEGE 12446</strain>
    </source>
</reference>
<proteinExistence type="predicted"/>
<dbReference type="EMBL" id="JADEXS010000079">
    <property type="protein sequence ID" value="MBE9022434.1"/>
    <property type="molecule type" value="Genomic_DNA"/>
</dbReference>
<evidence type="ECO:0000313" key="1">
    <source>
        <dbReference type="EMBL" id="MBE9022434.1"/>
    </source>
</evidence>
<evidence type="ECO:0000313" key="2">
    <source>
        <dbReference type="Proteomes" id="UP000622533"/>
    </source>
</evidence>
<dbReference type="AlphaFoldDB" id="A0A8J6ZJR7"/>
<keyword evidence="2" id="KW-1185">Reference proteome</keyword>